<feature type="transmembrane region" description="Helical" evidence="1">
    <location>
        <begin position="6"/>
        <end position="27"/>
    </location>
</feature>
<proteinExistence type="predicted"/>
<evidence type="ECO:0000313" key="2">
    <source>
        <dbReference type="EMBL" id="SOQ37066.1"/>
    </source>
</evidence>
<organism evidence="2">
    <name type="scientific">Spodoptera frugiperda</name>
    <name type="common">Fall armyworm</name>
    <dbReference type="NCBI Taxonomy" id="7108"/>
    <lineage>
        <taxon>Eukaryota</taxon>
        <taxon>Metazoa</taxon>
        <taxon>Ecdysozoa</taxon>
        <taxon>Arthropoda</taxon>
        <taxon>Hexapoda</taxon>
        <taxon>Insecta</taxon>
        <taxon>Pterygota</taxon>
        <taxon>Neoptera</taxon>
        <taxon>Endopterygota</taxon>
        <taxon>Lepidoptera</taxon>
        <taxon>Glossata</taxon>
        <taxon>Ditrysia</taxon>
        <taxon>Noctuoidea</taxon>
        <taxon>Noctuidae</taxon>
        <taxon>Amphipyrinae</taxon>
        <taxon>Spodoptera</taxon>
    </lineage>
</organism>
<accession>A0A2H1V8E4</accession>
<reference evidence="2" key="1">
    <citation type="submission" date="2016-07" db="EMBL/GenBank/DDBJ databases">
        <authorList>
            <person name="Bretaudeau A."/>
        </authorList>
    </citation>
    <scope>NUCLEOTIDE SEQUENCE</scope>
    <source>
        <strain evidence="2">Rice</strain>
        <tissue evidence="2">Whole body</tissue>
    </source>
</reference>
<keyword evidence="1" id="KW-0472">Membrane</keyword>
<gene>
    <name evidence="2" type="ORF">SFRICE_016972</name>
</gene>
<name>A0A2H1V8E4_SPOFR</name>
<dbReference type="AlphaFoldDB" id="A0A2H1V8E4"/>
<evidence type="ECO:0000256" key="1">
    <source>
        <dbReference type="SAM" id="Phobius"/>
    </source>
</evidence>
<keyword evidence="1" id="KW-0812">Transmembrane</keyword>
<protein>
    <submittedName>
        <fullName evidence="2">SFRICE_016972</fullName>
    </submittedName>
</protein>
<sequence length="77" mass="9099">MEYDALILGLVIYLLLVGILIIINEAFCKARCMKNAQIIQMEREMQDVELNERQPSKMDREPIILQPTKTSHHQRFR</sequence>
<dbReference type="EMBL" id="ODYU01001193">
    <property type="protein sequence ID" value="SOQ37066.1"/>
    <property type="molecule type" value="Genomic_DNA"/>
</dbReference>
<keyword evidence="1" id="KW-1133">Transmembrane helix</keyword>